<dbReference type="STRING" id="35608.A0A2U1KKH0"/>
<keyword evidence="5 12" id="KW-0812">Transmembrane</keyword>
<keyword evidence="10 12" id="KW-0472">Membrane</keyword>
<dbReference type="GO" id="GO:0005742">
    <property type="term" value="C:mitochondrial outer membrane translocase complex"/>
    <property type="evidence" value="ECO:0007669"/>
    <property type="project" value="InterPro"/>
</dbReference>
<dbReference type="AlphaFoldDB" id="A0A2U1KKH0"/>
<comment type="caution">
    <text evidence="13">The sequence shown here is derived from an EMBL/GenBank/DDBJ whole genome shotgun (WGS) entry which is preliminary data.</text>
</comment>
<dbReference type="SUPFAM" id="SSF48452">
    <property type="entry name" value="TPR-like"/>
    <property type="match status" value="1"/>
</dbReference>
<comment type="function">
    <text evidence="1">Central component of the receptor complex responsible for the recognition and translocation of cytosolically synthesized mitochondrial preproteins. Together with TOM22 functions as the transit peptide receptor at the surface of the mitochondrion outer membrane and facilitates the movement of preproteins into the translocation pore.</text>
</comment>
<evidence type="ECO:0000256" key="5">
    <source>
        <dbReference type="ARBA" id="ARBA00022692"/>
    </source>
</evidence>
<evidence type="ECO:0000313" key="13">
    <source>
        <dbReference type="EMBL" id="PWA37249.1"/>
    </source>
</evidence>
<dbReference type="InterPro" id="IPR010547">
    <property type="entry name" value="TOM20_imprt_rcpt"/>
</dbReference>
<organism evidence="13 14">
    <name type="scientific">Artemisia annua</name>
    <name type="common">Sweet wormwood</name>
    <dbReference type="NCBI Taxonomy" id="35608"/>
    <lineage>
        <taxon>Eukaryota</taxon>
        <taxon>Viridiplantae</taxon>
        <taxon>Streptophyta</taxon>
        <taxon>Embryophyta</taxon>
        <taxon>Tracheophyta</taxon>
        <taxon>Spermatophyta</taxon>
        <taxon>Magnoliopsida</taxon>
        <taxon>eudicotyledons</taxon>
        <taxon>Gunneridae</taxon>
        <taxon>Pentapetalae</taxon>
        <taxon>asterids</taxon>
        <taxon>campanulids</taxon>
        <taxon>Asterales</taxon>
        <taxon>Asteraceae</taxon>
        <taxon>Asteroideae</taxon>
        <taxon>Anthemideae</taxon>
        <taxon>Artemisiinae</taxon>
        <taxon>Artemisia</taxon>
    </lineage>
</organism>
<dbReference type="PANTHER" id="PTHR32409:SF14">
    <property type="entry name" value="PLANT SPECIFIC MITOCHONDRIAL IMPORT RECEPTOR SUBUNIT TOM20"/>
    <property type="match status" value="1"/>
</dbReference>
<evidence type="ECO:0000256" key="11">
    <source>
        <dbReference type="SAM" id="MobiDB-lite"/>
    </source>
</evidence>
<dbReference type="Pfam" id="PF06552">
    <property type="entry name" value="TOM20_plant"/>
    <property type="match status" value="1"/>
</dbReference>
<dbReference type="EMBL" id="PKPP01017047">
    <property type="protein sequence ID" value="PWA37249.1"/>
    <property type="molecule type" value="Genomic_DNA"/>
</dbReference>
<evidence type="ECO:0000256" key="2">
    <source>
        <dbReference type="ARBA" id="ARBA00004572"/>
    </source>
</evidence>
<evidence type="ECO:0000256" key="1">
    <source>
        <dbReference type="ARBA" id="ARBA00003450"/>
    </source>
</evidence>
<evidence type="ECO:0000256" key="7">
    <source>
        <dbReference type="ARBA" id="ARBA00022927"/>
    </source>
</evidence>
<dbReference type="InterPro" id="IPR011990">
    <property type="entry name" value="TPR-like_helical_dom_sf"/>
</dbReference>
<accession>A0A2U1KKH0</accession>
<feature type="transmembrane region" description="Helical" evidence="12">
    <location>
        <begin position="176"/>
        <end position="196"/>
    </location>
</feature>
<protein>
    <submittedName>
        <fullName evidence="13">Plant specific mitochondrial import receptor subunit TOM20</fullName>
    </submittedName>
</protein>
<evidence type="ECO:0000256" key="8">
    <source>
        <dbReference type="ARBA" id="ARBA00022989"/>
    </source>
</evidence>
<dbReference type="OrthoDB" id="1056333at2759"/>
<keyword evidence="6" id="KW-1000">Mitochondrion outer membrane</keyword>
<evidence type="ECO:0000256" key="9">
    <source>
        <dbReference type="ARBA" id="ARBA00023128"/>
    </source>
</evidence>
<comment type="subcellular location">
    <subcellularLocation>
        <location evidence="2">Mitochondrion outer membrane</location>
        <topology evidence="2">Single-pass membrane protein</topology>
    </subcellularLocation>
</comment>
<reference evidence="13 14" key="1">
    <citation type="journal article" date="2018" name="Mol. Plant">
        <title>The genome of Artemisia annua provides insight into the evolution of Asteraceae family and artemisinin biosynthesis.</title>
        <authorList>
            <person name="Shen Q."/>
            <person name="Zhang L."/>
            <person name="Liao Z."/>
            <person name="Wang S."/>
            <person name="Yan T."/>
            <person name="Shi P."/>
            <person name="Liu M."/>
            <person name="Fu X."/>
            <person name="Pan Q."/>
            <person name="Wang Y."/>
            <person name="Lv Z."/>
            <person name="Lu X."/>
            <person name="Zhang F."/>
            <person name="Jiang W."/>
            <person name="Ma Y."/>
            <person name="Chen M."/>
            <person name="Hao X."/>
            <person name="Li L."/>
            <person name="Tang Y."/>
            <person name="Lv G."/>
            <person name="Zhou Y."/>
            <person name="Sun X."/>
            <person name="Brodelius P.E."/>
            <person name="Rose J.K.C."/>
            <person name="Tang K."/>
        </authorList>
    </citation>
    <scope>NUCLEOTIDE SEQUENCE [LARGE SCALE GENOMIC DNA]</scope>
    <source>
        <strain evidence="14">cv. Huhao1</strain>
        <tissue evidence="13">Leaf</tissue>
    </source>
</reference>
<keyword evidence="8 12" id="KW-1133">Transmembrane helix</keyword>
<feature type="region of interest" description="Disordered" evidence="11">
    <location>
        <begin position="152"/>
        <end position="173"/>
    </location>
</feature>
<keyword evidence="9" id="KW-0496">Mitochondrion</keyword>
<dbReference type="Gene3D" id="1.25.40.10">
    <property type="entry name" value="Tetratricopeptide repeat domain"/>
    <property type="match status" value="1"/>
</dbReference>
<gene>
    <name evidence="13" type="ORF">CTI12_AA589520</name>
</gene>
<keyword evidence="7" id="KW-0653">Protein transport</keyword>
<comment type="similarity">
    <text evidence="3">Belongs to the Tom20 family.</text>
</comment>
<evidence type="ECO:0000256" key="6">
    <source>
        <dbReference type="ARBA" id="ARBA00022787"/>
    </source>
</evidence>
<keyword evidence="13" id="KW-0675">Receptor</keyword>
<evidence type="ECO:0000256" key="10">
    <source>
        <dbReference type="ARBA" id="ARBA00023136"/>
    </source>
</evidence>
<dbReference type="PANTHER" id="PTHR32409">
    <property type="entry name" value="MITOCHONDRIAL IMPORT RECEPTOR SUBUNIT TOM20-1-RELATED"/>
    <property type="match status" value="1"/>
</dbReference>
<evidence type="ECO:0000256" key="12">
    <source>
        <dbReference type="SAM" id="Phobius"/>
    </source>
</evidence>
<keyword evidence="14" id="KW-1185">Reference proteome</keyword>
<sequence length="203" mass="22023">MEQTQQDFERLLMSETYPSTAEAAYNKNPYDADNLTKWGGALLELSQFGNINESKKMIKDAVSKFDEALAINPAKHEATWCLGNAYTTQGFLNPDHDEAQILFEQASECFQKAVDECPGNESYLQSLANASRASELHNEVHKAGGLAQTQQALGGGAGASSSNAKRGSGKKKSNDLMYDVCGWIILAVGIVAWVGMAKSHMPQ</sequence>
<dbReference type="Proteomes" id="UP000245207">
    <property type="component" value="Unassembled WGS sequence"/>
</dbReference>
<evidence type="ECO:0000313" key="14">
    <source>
        <dbReference type="Proteomes" id="UP000245207"/>
    </source>
</evidence>
<dbReference type="GO" id="GO:0045040">
    <property type="term" value="P:protein insertion into mitochondrial outer membrane"/>
    <property type="evidence" value="ECO:0007669"/>
    <property type="project" value="InterPro"/>
</dbReference>
<name>A0A2U1KKH0_ARTAN</name>
<keyword evidence="4" id="KW-0813">Transport</keyword>
<dbReference type="GO" id="GO:0015031">
    <property type="term" value="P:protein transport"/>
    <property type="evidence" value="ECO:0007669"/>
    <property type="project" value="UniProtKB-KW"/>
</dbReference>
<evidence type="ECO:0000256" key="3">
    <source>
        <dbReference type="ARBA" id="ARBA00005792"/>
    </source>
</evidence>
<evidence type="ECO:0000256" key="4">
    <source>
        <dbReference type="ARBA" id="ARBA00022448"/>
    </source>
</evidence>
<proteinExistence type="inferred from homology"/>